<dbReference type="PANTHER" id="PTHR43184:SF15">
    <property type="entry name" value="GLYCEROL-3-PHOSPHATE TRANSPORTER 1-RELATED"/>
    <property type="match status" value="1"/>
</dbReference>
<accession>A0A1D1Z4E2</accession>
<keyword evidence="4 5" id="KW-0472">Membrane</keyword>
<dbReference type="SUPFAM" id="SSF103473">
    <property type="entry name" value="MFS general substrate transporter"/>
    <property type="match status" value="1"/>
</dbReference>
<evidence type="ECO:0000256" key="4">
    <source>
        <dbReference type="ARBA" id="ARBA00023136"/>
    </source>
</evidence>
<organism evidence="8">
    <name type="scientific">Anthurium amnicola</name>
    <dbReference type="NCBI Taxonomy" id="1678845"/>
    <lineage>
        <taxon>Eukaryota</taxon>
        <taxon>Viridiplantae</taxon>
        <taxon>Streptophyta</taxon>
        <taxon>Embryophyta</taxon>
        <taxon>Tracheophyta</taxon>
        <taxon>Spermatophyta</taxon>
        <taxon>Magnoliopsida</taxon>
        <taxon>Liliopsida</taxon>
        <taxon>Araceae</taxon>
        <taxon>Pothoideae</taxon>
        <taxon>Potheae</taxon>
        <taxon>Anthurium</taxon>
    </lineage>
</organism>
<dbReference type="GO" id="GO:0016020">
    <property type="term" value="C:membrane"/>
    <property type="evidence" value="ECO:0007669"/>
    <property type="project" value="UniProtKB-SubCell"/>
</dbReference>
<evidence type="ECO:0000256" key="2">
    <source>
        <dbReference type="ARBA" id="ARBA00022692"/>
    </source>
</evidence>
<feature type="non-terminal residue" evidence="8">
    <location>
        <position position="146"/>
    </location>
</feature>
<reference evidence="8" key="1">
    <citation type="submission" date="2015-07" db="EMBL/GenBank/DDBJ databases">
        <title>Transcriptome Assembly of Anthurium amnicola.</title>
        <authorList>
            <person name="Suzuki J."/>
        </authorList>
    </citation>
    <scope>NUCLEOTIDE SEQUENCE</scope>
</reference>
<feature type="transmembrane region" description="Helical" evidence="5">
    <location>
        <begin position="125"/>
        <end position="145"/>
    </location>
</feature>
<feature type="transmembrane region" description="Helical" evidence="5">
    <location>
        <begin position="101"/>
        <end position="118"/>
    </location>
</feature>
<dbReference type="EMBL" id="GDJX01027484">
    <property type="protein sequence ID" value="JAT40452.1"/>
    <property type="molecule type" value="Transcribed_RNA"/>
</dbReference>
<name>A0A1D1Z4E2_9ARAE</name>
<comment type="subcellular location">
    <subcellularLocation>
        <location evidence="1">Membrane</location>
        <topology evidence="1">Multi-pass membrane protein</topology>
    </subcellularLocation>
</comment>
<gene>
    <name evidence="8" type="primary">At3g47420_1</name>
    <name evidence="7" type="synonym">At3g47420_3</name>
    <name evidence="6" type="synonym">At3g47420_4</name>
    <name evidence="8" type="ORF">g.24166</name>
    <name evidence="6" type="ORF">g.24168</name>
    <name evidence="7" type="ORF">g.24169</name>
</gene>
<dbReference type="InterPro" id="IPR036259">
    <property type="entry name" value="MFS_trans_sf"/>
</dbReference>
<protein>
    <submittedName>
        <fullName evidence="8">Putative glycerol-3-phosphate transporter 1</fullName>
    </submittedName>
</protein>
<keyword evidence="3 5" id="KW-1133">Transmembrane helix</keyword>
<keyword evidence="2 5" id="KW-0812">Transmembrane</keyword>
<dbReference type="Gene3D" id="1.20.1250.20">
    <property type="entry name" value="MFS general substrate transporter like domains"/>
    <property type="match status" value="1"/>
</dbReference>
<dbReference type="EMBL" id="GDJX01018037">
    <property type="protein sequence ID" value="JAT49899.1"/>
    <property type="molecule type" value="Transcribed_RNA"/>
</dbReference>
<evidence type="ECO:0000313" key="7">
    <source>
        <dbReference type="EMBL" id="JAT49899.1"/>
    </source>
</evidence>
<dbReference type="AlphaFoldDB" id="A0A1D1Z4E2"/>
<dbReference type="GO" id="GO:0055062">
    <property type="term" value="P:phosphate ion homeostasis"/>
    <property type="evidence" value="ECO:0007669"/>
    <property type="project" value="TreeGrafter"/>
</dbReference>
<dbReference type="EMBL" id="GDJX01006173">
    <property type="protein sequence ID" value="JAT61763.1"/>
    <property type="molecule type" value="Transcribed_RNA"/>
</dbReference>
<evidence type="ECO:0000256" key="3">
    <source>
        <dbReference type="ARBA" id="ARBA00022989"/>
    </source>
</evidence>
<proteinExistence type="predicted"/>
<dbReference type="PANTHER" id="PTHR43184">
    <property type="entry name" value="MAJOR FACILITATOR SUPERFAMILY TRANSPORTER 16, ISOFORM B"/>
    <property type="match status" value="1"/>
</dbReference>
<evidence type="ECO:0000256" key="5">
    <source>
        <dbReference type="SAM" id="Phobius"/>
    </source>
</evidence>
<evidence type="ECO:0000313" key="8">
    <source>
        <dbReference type="EMBL" id="JAT61763.1"/>
    </source>
</evidence>
<sequence length="146" mass="15270">MAMGSSTVGSRPAVEAEARKPPAGIRFVERHLVRSALSFRAQQAIALALTFLSYGCYHAARKASSIVKGALHPTHLGSRLARGWAPFDGADGTSLLGEMDVGFLAAYSVGVFVAGHLGDRLDLRAFLAAGMAGTGLFTALFGAGYW</sequence>
<evidence type="ECO:0000256" key="1">
    <source>
        <dbReference type="ARBA" id="ARBA00004141"/>
    </source>
</evidence>
<evidence type="ECO:0000313" key="6">
    <source>
        <dbReference type="EMBL" id="JAT40452.1"/>
    </source>
</evidence>